<dbReference type="AlphaFoldDB" id="A0AAV9MHL0"/>
<sequence length="59" mass="6245">MSTCTRCGKKHEGKCLASTNGCFCCGKSGKKMRDCPMLMVKGREVKQAPPSGLGPNAPK</sequence>
<keyword evidence="4" id="KW-1185">Reference proteome</keyword>
<dbReference type="Proteomes" id="UP001311915">
    <property type="component" value="Unassembled WGS sequence"/>
</dbReference>
<evidence type="ECO:0000313" key="4">
    <source>
        <dbReference type="Proteomes" id="UP001311915"/>
    </source>
</evidence>
<comment type="caution">
    <text evidence="3">The sequence shown here is derived from an EMBL/GenBank/DDBJ whole genome shotgun (WGS) entry which is preliminary data.</text>
</comment>
<dbReference type="GO" id="GO:0003676">
    <property type="term" value="F:nucleic acid binding"/>
    <property type="evidence" value="ECO:0007669"/>
    <property type="project" value="InterPro"/>
</dbReference>
<evidence type="ECO:0000259" key="2">
    <source>
        <dbReference type="PROSITE" id="PS50158"/>
    </source>
</evidence>
<keyword evidence="1" id="KW-0863">Zinc-finger</keyword>
<dbReference type="PROSITE" id="PS50158">
    <property type="entry name" value="ZF_CCHC"/>
    <property type="match status" value="1"/>
</dbReference>
<organism evidence="3 4">
    <name type="scientific">Solanum pinnatisectum</name>
    <name type="common">tansyleaf nightshade</name>
    <dbReference type="NCBI Taxonomy" id="50273"/>
    <lineage>
        <taxon>Eukaryota</taxon>
        <taxon>Viridiplantae</taxon>
        <taxon>Streptophyta</taxon>
        <taxon>Embryophyta</taxon>
        <taxon>Tracheophyta</taxon>
        <taxon>Spermatophyta</taxon>
        <taxon>Magnoliopsida</taxon>
        <taxon>eudicotyledons</taxon>
        <taxon>Gunneridae</taxon>
        <taxon>Pentapetalae</taxon>
        <taxon>asterids</taxon>
        <taxon>lamiids</taxon>
        <taxon>Solanales</taxon>
        <taxon>Solanaceae</taxon>
        <taxon>Solanoideae</taxon>
        <taxon>Solaneae</taxon>
        <taxon>Solanum</taxon>
    </lineage>
</organism>
<accession>A0AAV9MHL0</accession>
<feature type="domain" description="CCHC-type" evidence="2">
    <location>
        <begin position="22"/>
        <end position="36"/>
    </location>
</feature>
<proteinExistence type="predicted"/>
<keyword evidence="1" id="KW-0479">Metal-binding</keyword>
<dbReference type="GO" id="GO:0008270">
    <property type="term" value="F:zinc ion binding"/>
    <property type="evidence" value="ECO:0007669"/>
    <property type="project" value="UniProtKB-KW"/>
</dbReference>
<dbReference type="InterPro" id="IPR001878">
    <property type="entry name" value="Znf_CCHC"/>
</dbReference>
<dbReference type="EMBL" id="JAWPEI010000001">
    <property type="protein sequence ID" value="KAK4737409.1"/>
    <property type="molecule type" value="Genomic_DNA"/>
</dbReference>
<evidence type="ECO:0000313" key="3">
    <source>
        <dbReference type="EMBL" id="KAK4737409.1"/>
    </source>
</evidence>
<name>A0AAV9MHL0_9SOLN</name>
<protein>
    <recommendedName>
        <fullName evidence="2">CCHC-type domain-containing protein</fullName>
    </recommendedName>
</protein>
<reference evidence="3 4" key="1">
    <citation type="submission" date="2023-10" db="EMBL/GenBank/DDBJ databases">
        <title>Genome-Wide Identification Analysis in wild type Solanum Pinnatisectum Reveals Some Genes Defensing Phytophthora Infestans.</title>
        <authorList>
            <person name="Sun C."/>
        </authorList>
    </citation>
    <scope>NUCLEOTIDE SEQUENCE [LARGE SCALE GENOMIC DNA]</scope>
    <source>
        <strain evidence="3">LQN</strain>
        <tissue evidence="3">Leaf</tissue>
    </source>
</reference>
<gene>
    <name evidence="3" type="ORF">R3W88_001106</name>
</gene>
<evidence type="ECO:0000256" key="1">
    <source>
        <dbReference type="PROSITE-ProRule" id="PRU00047"/>
    </source>
</evidence>
<keyword evidence="1" id="KW-0862">Zinc</keyword>